<evidence type="ECO:0000313" key="3">
    <source>
        <dbReference type="Proteomes" id="UP001634394"/>
    </source>
</evidence>
<name>A0ABD3WKS5_SINWO</name>
<dbReference type="AlphaFoldDB" id="A0ABD3WKS5"/>
<evidence type="ECO:0000256" key="1">
    <source>
        <dbReference type="SAM" id="MobiDB-lite"/>
    </source>
</evidence>
<accession>A0ABD3WKS5</accession>
<reference evidence="2 3" key="1">
    <citation type="submission" date="2024-11" db="EMBL/GenBank/DDBJ databases">
        <title>Chromosome-level genome assembly of the freshwater bivalve Anodonta woodiana.</title>
        <authorList>
            <person name="Chen X."/>
        </authorList>
    </citation>
    <scope>NUCLEOTIDE SEQUENCE [LARGE SCALE GENOMIC DNA]</scope>
    <source>
        <strain evidence="2">MN2024</strain>
        <tissue evidence="2">Gills</tissue>
    </source>
</reference>
<dbReference type="EMBL" id="JBJQND010000006">
    <property type="protein sequence ID" value="KAL3873337.1"/>
    <property type="molecule type" value="Genomic_DNA"/>
</dbReference>
<organism evidence="2 3">
    <name type="scientific">Sinanodonta woodiana</name>
    <name type="common">Chinese pond mussel</name>
    <name type="synonym">Anodonta woodiana</name>
    <dbReference type="NCBI Taxonomy" id="1069815"/>
    <lineage>
        <taxon>Eukaryota</taxon>
        <taxon>Metazoa</taxon>
        <taxon>Spiralia</taxon>
        <taxon>Lophotrochozoa</taxon>
        <taxon>Mollusca</taxon>
        <taxon>Bivalvia</taxon>
        <taxon>Autobranchia</taxon>
        <taxon>Heteroconchia</taxon>
        <taxon>Palaeoheterodonta</taxon>
        <taxon>Unionida</taxon>
        <taxon>Unionoidea</taxon>
        <taxon>Unionidae</taxon>
        <taxon>Unioninae</taxon>
        <taxon>Sinanodonta</taxon>
    </lineage>
</organism>
<feature type="compositionally biased region" description="Basic and acidic residues" evidence="1">
    <location>
        <begin position="191"/>
        <end position="200"/>
    </location>
</feature>
<evidence type="ECO:0000313" key="2">
    <source>
        <dbReference type="EMBL" id="KAL3873337.1"/>
    </source>
</evidence>
<feature type="compositionally biased region" description="Basic and acidic residues" evidence="1">
    <location>
        <begin position="240"/>
        <end position="249"/>
    </location>
</feature>
<feature type="region of interest" description="Disordered" evidence="1">
    <location>
        <begin position="191"/>
        <end position="249"/>
    </location>
</feature>
<proteinExistence type="predicted"/>
<sequence length="384" mass="43894">MDNKHRRFDKNLLTNSLAARLKQSLPGDVHVTSTVLNKLKRESLKDYMHLANLQRQYSTEMNLESNRLDSESFKVLKRHNHLLKQSEWQRKKHEKIEAQMRAKSSSSSRDSSSSLPRISVGNQPEETKYTDSLPAAPSSANRRKGRQENLEDFSFIDVDDNSHVKVFKKGGIFRPQNKYFSKVEIMEKRQNPCYPEKTETTDDSESQQLSKSQSRKGLRVTWSSQSQYLGETPATIPSSDAREVSDELPTRTLTTAKSSKSDSVLLRKPLYTSGRSKIETIGIQWKLPLGAKPEKLPKQISGSQHSKNLLPVSMGLQREGTSVSQTRWHVQRMQSLNTYDMYQAWLEKLEVLKNPNYKPELPPERSNTLANFVATGRQKVTVDT</sequence>
<keyword evidence="3" id="KW-1185">Reference proteome</keyword>
<dbReference type="Proteomes" id="UP001634394">
    <property type="component" value="Unassembled WGS sequence"/>
</dbReference>
<gene>
    <name evidence="2" type="ORF">ACJMK2_036469</name>
</gene>
<comment type="caution">
    <text evidence="2">The sequence shown here is derived from an EMBL/GenBank/DDBJ whole genome shotgun (WGS) entry which is preliminary data.</text>
</comment>
<protein>
    <submittedName>
        <fullName evidence="2">Uncharacterized protein</fullName>
    </submittedName>
</protein>
<feature type="region of interest" description="Disordered" evidence="1">
    <location>
        <begin position="84"/>
        <end position="146"/>
    </location>
</feature>
<feature type="compositionally biased region" description="Low complexity" evidence="1">
    <location>
        <begin position="104"/>
        <end position="114"/>
    </location>
</feature>